<comment type="caution">
    <text evidence="1">The sequence shown here is derived from an EMBL/GenBank/DDBJ whole genome shotgun (WGS) entry which is preliminary data.</text>
</comment>
<reference evidence="1" key="1">
    <citation type="journal article" date="2021" name="Environ. Microbiol.">
        <title>Genomic characterization of three novel Desulfobacterota classes expand the metabolic and phylogenetic diversity of the phylum.</title>
        <authorList>
            <person name="Murphy C.L."/>
            <person name="Biggerstaff J."/>
            <person name="Eichhorn A."/>
            <person name="Ewing E."/>
            <person name="Shahan R."/>
            <person name="Soriano D."/>
            <person name="Stewart S."/>
            <person name="VanMol K."/>
            <person name="Walker R."/>
            <person name="Walters P."/>
            <person name="Elshahed M.S."/>
            <person name="Youssef N.H."/>
        </authorList>
    </citation>
    <scope>NUCLEOTIDE SEQUENCE</scope>
    <source>
        <strain evidence="1">Zod_Metabat.24</strain>
    </source>
</reference>
<accession>A0A9D8KFQ6</accession>
<name>A0A9D8KFQ6_9DELT</name>
<organism evidence="1 2">
    <name type="scientific">Candidatus Zymogenus saltonus</name>
    <dbReference type="NCBI Taxonomy" id="2844893"/>
    <lineage>
        <taxon>Bacteria</taxon>
        <taxon>Deltaproteobacteria</taxon>
        <taxon>Candidatus Zymogenia</taxon>
        <taxon>Candidatus Zymogeniales</taxon>
        <taxon>Candidatus Zymogenaceae</taxon>
        <taxon>Candidatus Zymogenus</taxon>
    </lineage>
</organism>
<protein>
    <submittedName>
        <fullName evidence="1">Uncharacterized protein</fullName>
    </submittedName>
</protein>
<dbReference type="EMBL" id="JAFGIX010000046">
    <property type="protein sequence ID" value="MBN1573342.1"/>
    <property type="molecule type" value="Genomic_DNA"/>
</dbReference>
<dbReference type="AlphaFoldDB" id="A0A9D8KFQ6"/>
<evidence type="ECO:0000313" key="2">
    <source>
        <dbReference type="Proteomes" id="UP000809273"/>
    </source>
</evidence>
<dbReference type="Proteomes" id="UP000809273">
    <property type="component" value="Unassembled WGS sequence"/>
</dbReference>
<gene>
    <name evidence="1" type="ORF">JW984_09130</name>
</gene>
<reference evidence="1" key="2">
    <citation type="submission" date="2021-01" db="EMBL/GenBank/DDBJ databases">
        <authorList>
            <person name="Hahn C.R."/>
            <person name="Youssef N.H."/>
            <person name="Elshahed M."/>
        </authorList>
    </citation>
    <scope>NUCLEOTIDE SEQUENCE</scope>
    <source>
        <strain evidence="1">Zod_Metabat.24</strain>
    </source>
</reference>
<evidence type="ECO:0000313" key="1">
    <source>
        <dbReference type="EMBL" id="MBN1573342.1"/>
    </source>
</evidence>
<proteinExistence type="predicted"/>
<sequence>MVYDSGGDGEVLFFASVMPPFDVIHVPNIKYFGKRFRVVTYRRRESVARPIYPAERADEIRNLLNALGIDRAHFCG</sequence>